<dbReference type="Proteomes" id="UP001470230">
    <property type="component" value="Unassembled WGS sequence"/>
</dbReference>
<name>A0ABR2HX88_9EUKA</name>
<accession>A0ABR2HX88</accession>
<reference evidence="2 3" key="1">
    <citation type="submission" date="2024-04" db="EMBL/GenBank/DDBJ databases">
        <title>Tritrichomonas musculus Genome.</title>
        <authorList>
            <person name="Alves-Ferreira E."/>
            <person name="Grigg M."/>
            <person name="Lorenzi H."/>
            <person name="Galac M."/>
        </authorList>
    </citation>
    <scope>NUCLEOTIDE SEQUENCE [LARGE SCALE GENOMIC DNA]</scope>
    <source>
        <strain evidence="2 3">EAF2021</strain>
    </source>
</reference>
<dbReference type="EMBL" id="JAPFFF010000021">
    <property type="protein sequence ID" value="KAK8854245.1"/>
    <property type="molecule type" value="Genomic_DNA"/>
</dbReference>
<evidence type="ECO:0000313" key="3">
    <source>
        <dbReference type="Proteomes" id="UP001470230"/>
    </source>
</evidence>
<feature type="coiled-coil region" evidence="1">
    <location>
        <begin position="232"/>
        <end position="274"/>
    </location>
</feature>
<comment type="caution">
    <text evidence="2">The sequence shown here is derived from an EMBL/GenBank/DDBJ whole genome shotgun (WGS) entry which is preliminary data.</text>
</comment>
<proteinExistence type="predicted"/>
<keyword evidence="3" id="KW-1185">Reference proteome</keyword>
<gene>
    <name evidence="2" type="ORF">M9Y10_016804</name>
</gene>
<evidence type="ECO:0000256" key="1">
    <source>
        <dbReference type="SAM" id="Coils"/>
    </source>
</evidence>
<evidence type="ECO:0000313" key="2">
    <source>
        <dbReference type="EMBL" id="KAK8854245.1"/>
    </source>
</evidence>
<sequence length="302" mass="34149">MTLKASMNAVHRDVSTYVSELEQRISQLEQSASQIESNSSSFSDPSSYNSAKKQLESIKEAANVWQSGQLERDANDLEKQINNFLNTQLPAAVQPFSKTLSDWKTRFNISMSSAGKKYQELNEALNSIDTSELEKAAKSFSNQKRNFANLAREIDSVPSACEAMYNNLQESIEQQKRELNVSLSSMSQQLQLDIMRAKATTNSTLTQSLSNCKTSSFNSFFNTLQADVNAQCAQMEQTVKEIHSMLEASEKQWENDIEQLQEDIKNELDSMQHNVGNQYALHKKIEEVSQKAMELEQLISKM</sequence>
<keyword evidence="1" id="KW-0175">Coiled coil</keyword>
<organism evidence="2 3">
    <name type="scientific">Tritrichomonas musculus</name>
    <dbReference type="NCBI Taxonomy" id="1915356"/>
    <lineage>
        <taxon>Eukaryota</taxon>
        <taxon>Metamonada</taxon>
        <taxon>Parabasalia</taxon>
        <taxon>Tritrichomonadida</taxon>
        <taxon>Tritrichomonadidae</taxon>
        <taxon>Tritrichomonas</taxon>
    </lineage>
</organism>
<protein>
    <submittedName>
        <fullName evidence="2">Uncharacterized protein</fullName>
    </submittedName>
</protein>